<dbReference type="FunFam" id="3.30.1060.10:FF:000004">
    <property type="entry name" value="Peptide methionine sulfoxide reductase A5"/>
    <property type="match status" value="1"/>
</dbReference>
<dbReference type="SUPFAM" id="SSF55068">
    <property type="entry name" value="Peptide methionine sulfoxide reductase"/>
    <property type="match status" value="1"/>
</dbReference>
<evidence type="ECO:0000256" key="3">
    <source>
        <dbReference type="ARBA" id="ARBA00023002"/>
    </source>
</evidence>
<dbReference type="GO" id="GO:0008113">
    <property type="term" value="F:peptide-methionine (S)-S-oxide reductase activity"/>
    <property type="evidence" value="ECO:0007669"/>
    <property type="project" value="UniProtKB-EC"/>
</dbReference>
<proteinExistence type="inferred from homology"/>
<protein>
    <recommendedName>
        <fullName evidence="2">peptide-methionine (S)-S-oxide reductase</fullName>
        <ecNumber evidence="2">1.8.4.11</ecNumber>
    </recommendedName>
    <alternativeName>
        <fullName evidence="4">Peptide-methionine (S)-S-oxide reductase</fullName>
    </alternativeName>
</protein>
<feature type="domain" description="Peptide methionine sulphoxide reductase MsrA" evidence="5">
    <location>
        <begin position="22"/>
        <end position="156"/>
    </location>
</feature>
<dbReference type="InterPro" id="IPR036509">
    <property type="entry name" value="Met_Sox_Rdtase_MsrA_sf"/>
</dbReference>
<dbReference type="InterPro" id="IPR002569">
    <property type="entry name" value="Met_Sox_Rdtase_MsrA_dom"/>
</dbReference>
<dbReference type="WBParaSite" id="Pan_g19001.t1">
    <property type="protein sequence ID" value="Pan_g19001.t1"/>
    <property type="gene ID" value="Pan_g19001"/>
</dbReference>
<evidence type="ECO:0000313" key="6">
    <source>
        <dbReference type="Proteomes" id="UP000492821"/>
    </source>
</evidence>
<comment type="similarity">
    <text evidence="1">Belongs to the MsrA Met sulfoxide reductase family.</text>
</comment>
<dbReference type="HAMAP" id="MF_01401">
    <property type="entry name" value="MsrA"/>
    <property type="match status" value="1"/>
</dbReference>
<dbReference type="Proteomes" id="UP000492821">
    <property type="component" value="Unassembled WGS sequence"/>
</dbReference>
<name>A0A7E4VBG6_PANRE</name>
<dbReference type="EC" id="1.8.4.11" evidence="2"/>
<dbReference type="NCBIfam" id="TIGR00401">
    <property type="entry name" value="msrA"/>
    <property type="match status" value="1"/>
</dbReference>
<evidence type="ECO:0000256" key="1">
    <source>
        <dbReference type="ARBA" id="ARBA00005591"/>
    </source>
</evidence>
<dbReference type="PANTHER" id="PTHR43774">
    <property type="entry name" value="PEPTIDE METHIONINE SULFOXIDE REDUCTASE"/>
    <property type="match status" value="1"/>
</dbReference>
<accession>A0A7E4VBG6</accession>
<keyword evidence="3" id="KW-0560">Oxidoreductase</keyword>
<organism evidence="6 7">
    <name type="scientific">Panagrellus redivivus</name>
    <name type="common">Microworm</name>
    <dbReference type="NCBI Taxonomy" id="6233"/>
    <lineage>
        <taxon>Eukaryota</taxon>
        <taxon>Metazoa</taxon>
        <taxon>Ecdysozoa</taxon>
        <taxon>Nematoda</taxon>
        <taxon>Chromadorea</taxon>
        <taxon>Rhabditida</taxon>
        <taxon>Tylenchina</taxon>
        <taxon>Panagrolaimomorpha</taxon>
        <taxon>Panagrolaimoidea</taxon>
        <taxon>Panagrolaimidae</taxon>
        <taxon>Panagrellus</taxon>
    </lineage>
</organism>
<dbReference type="Gene3D" id="3.30.1060.10">
    <property type="entry name" value="Peptide methionine sulphoxide reductase MsrA"/>
    <property type="match status" value="1"/>
</dbReference>
<dbReference type="PANTHER" id="PTHR43774:SF1">
    <property type="entry name" value="PEPTIDE METHIONINE SULFOXIDE REDUCTASE MSRA 2"/>
    <property type="match status" value="1"/>
</dbReference>
<sequence>MRFAEWLCFRTATSPAMSLKSAVFGVQCFWGSESAFAKLNGVVKTRVGYAGGTTPNPTYRAISDYTEVVEAQFDDSVVSYQALLDYFWKIHNPSIHRKKQYQSAILYVDEEQKLLAEASLARVRAEKPDIETYIAKLDHFYPAEDYHQKYWLRCQDQILSKLKLSDAEIIDSPLTAKINAFLAGFDNYDVLHQLAEEYKLSDSVVKQVEEIARAGGDPRACH</sequence>
<reference evidence="6" key="1">
    <citation type="journal article" date="2013" name="Genetics">
        <title>The draft genome and transcriptome of Panagrellus redivivus are shaped by the harsh demands of a free-living lifestyle.</title>
        <authorList>
            <person name="Srinivasan J."/>
            <person name="Dillman A.R."/>
            <person name="Macchietto M.G."/>
            <person name="Heikkinen L."/>
            <person name="Lakso M."/>
            <person name="Fracchia K.M."/>
            <person name="Antoshechkin I."/>
            <person name="Mortazavi A."/>
            <person name="Wong G."/>
            <person name="Sternberg P.W."/>
        </authorList>
    </citation>
    <scope>NUCLEOTIDE SEQUENCE [LARGE SCALE GENOMIC DNA]</scope>
    <source>
        <strain evidence="6">MT8872</strain>
    </source>
</reference>
<keyword evidence="6" id="KW-1185">Reference proteome</keyword>
<evidence type="ECO:0000259" key="5">
    <source>
        <dbReference type="Pfam" id="PF01625"/>
    </source>
</evidence>
<reference evidence="7" key="2">
    <citation type="submission" date="2020-10" db="UniProtKB">
        <authorList>
            <consortium name="WormBaseParasite"/>
        </authorList>
    </citation>
    <scope>IDENTIFICATION</scope>
</reference>
<dbReference type="Pfam" id="PF01625">
    <property type="entry name" value="PMSR"/>
    <property type="match status" value="1"/>
</dbReference>
<evidence type="ECO:0000256" key="2">
    <source>
        <dbReference type="ARBA" id="ARBA00012502"/>
    </source>
</evidence>
<evidence type="ECO:0000256" key="4">
    <source>
        <dbReference type="ARBA" id="ARBA00030643"/>
    </source>
</evidence>
<evidence type="ECO:0000313" key="7">
    <source>
        <dbReference type="WBParaSite" id="Pan_g19001.t1"/>
    </source>
</evidence>
<dbReference type="AlphaFoldDB" id="A0A7E4VBG6"/>